<evidence type="ECO:0000259" key="9">
    <source>
        <dbReference type="PROSITE" id="PS50011"/>
    </source>
</evidence>
<comment type="catalytic activity">
    <reaction evidence="7">
        <text>L-threonyl-[protein] + ATP = O-phospho-L-threonyl-[protein] + ADP + H(+)</text>
        <dbReference type="Rhea" id="RHEA:46608"/>
        <dbReference type="Rhea" id="RHEA-COMP:11060"/>
        <dbReference type="Rhea" id="RHEA-COMP:11605"/>
        <dbReference type="ChEBI" id="CHEBI:15378"/>
        <dbReference type="ChEBI" id="CHEBI:30013"/>
        <dbReference type="ChEBI" id="CHEBI:30616"/>
        <dbReference type="ChEBI" id="CHEBI:61977"/>
        <dbReference type="ChEBI" id="CHEBI:456216"/>
        <dbReference type="EC" id="2.7.11.1"/>
    </reaction>
</comment>
<dbReference type="InterPro" id="IPR011009">
    <property type="entry name" value="Kinase-like_dom_sf"/>
</dbReference>
<dbReference type="Proteomes" id="UP000199050">
    <property type="component" value="Unassembled WGS sequence"/>
</dbReference>
<dbReference type="PANTHER" id="PTHR24363">
    <property type="entry name" value="SERINE/THREONINE PROTEIN KINASE"/>
    <property type="match status" value="1"/>
</dbReference>
<evidence type="ECO:0000313" key="11">
    <source>
        <dbReference type="Proteomes" id="UP000199050"/>
    </source>
</evidence>
<accession>A0A1G8H5F4</accession>
<dbReference type="AlphaFoldDB" id="A0A1G8H5F4"/>
<keyword evidence="6" id="KW-0067">ATP-binding</keyword>
<comment type="catalytic activity">
    <reaction evidence="8">
        <text>L-seryl-[protein] + ATP = O-phospho-L-seryl-[protein] + ADP + H(+)</text>
        <dbReference type="Rhea" id="RHEA:17989"/>
        <dbReference type="Rhea" id="RHEA-COMP:9863"/>
        <dbReference type="Rhea" id="RHEA-COMP:11604"/>
        <dbReference type="ChEBI" id="CHEBI:15378"/>
        <dbReference type="ChEBI" id="CHEBI:29999"/>
        <dbReference type="ChEBI" id="CHEBI:30616"/>
        <dbReference type="ChEBI" id="CHEBI:83421"/>
        <dbReference type="ChEBI" id="CHEBI:456216"/>
        <dbReference type="EC" id="2.7.11.1"/>
    </reaction>
</comment>
<dbReference type="InterPro" id="IPR000719">
    <property type="entry name" value="Prot_kinase_dom"/>
</dbReference>
<dbReference type="InterPro" id="IPR008271">
    <property type="entry name" value="Ser/Thr_kinase_AS"/>
</dbReference>
<evidence type="ECO:0000256" key="6">
    <source>
        <dbReference type="ARBA" id="ARBA00022840"/>
    </source>
</evidence>
<dbReference type="Pfam" id="PF00069">
    <property type="entry name" value="Pkinase"/>
    <property type="match status" value="1"/>
</dbReference>
<evidence type="ECO:0000256" key="5">
    <source>
        <dbReference type="ARBA" id="ARBA00022777"/>
    </source>
</evidence>
<reference evidence="11" key="1">
    <citation type="submission" date="2016-10" db="EMBL/GenBank/DDBJ databases">
        <authorList>
            <person name="Varghese N."/>
            <person name="Submissions S."/>
        </authorList>
    </citation>
    <scope>NUCLEOTIDE SEQUENCE [LARGE SCALE GENOMIC DNA]</scope>
    <source>
        <strain evidence="11">CGMCC 1.11012</strain>
    </source>
</reference>
<evidence type="ECO:0000313" key="10">
    <source>
        <dbReference type="EMBL" id="SDI01897.1"/>
    </source>
</evidence>
<dbReference type="PROSITE" id="PS50011">
    <property type="entry name" value="PROTEIN_KINASE_DOM"/>
    <property type="match status" value="1"/>
</dbReference>
<evidence type="ECO:0000256" key="1">
    <source>
        <dbReference type="ARBA" id="ARBA00012513"/>
    </source>
</evidence>
<dbReference type="SMART" id="SM00220">
    <property type="entry name" value="S_TKc"/>
    <property type="match status" value="1"/>
</dbReference>
<dbReference type="GO" id="GO:0005524">
    <property type="term" value="F:ATP binding"/>
    <property type="evidence" value="ECO:0007669"/>
    <property type="project" value="UniProtKB-KW"/>
</dbReference>
<dbReference type="GO" id="GO:0004674">
    <property type="term" value="F:protein serine/threonine kinase activity"/>
    <property type="evidence" value="ECO:0007669"/>
    <property type="project" value="UniProtKB-KW"/>
</dbReference>
<dbReference type="Gene3D" id="3.30.200.20">
    <property type="entry name" value="Phosphorylase Kinase, domain 1"/>
    <property type="match status" value="1"/>
</dbReference>
<dbReference type="RefSeq" id="WP_090712111.1">
    <property type="nucleotide sequence ID" value="NZ_CBCSKY010000003.1"/>
</dbReference>
<evidence type="ECO:0000256" key="2">
    <source>
        <dbReference type="ARBA" id="ARBA00022527"/>
    </source>
</evidence>
<protein>
    <recommendedName>
        <fullName evidence="1">non-specific serine/threonine protein kinase</fullName>
        <ecNumber evidence="1">2.7.11.1</ecNumber>
    </recommendedName>
</protein>
<gene>
    <name evidence="10" type="ORF">SAMN05216192_102314</name>
</gene>
<dbReference type="CDD" id="cd14014">
    <property type="entry name" value="STKc_PknB_like"/>
    <property type="match status" value="1"/>
</dbReference>
<dbReference type="PROSITE" id="PS00108">
    <property type="entry name" value="PROTEIN_KINASE_ST"/>
    <property type="match status" value="1"/>
</dbReference>
<sequence>MLFESKLAEGFFLGGRYRIIRKLASGGMSHVYLAEDMRLPGQCWAVKESITQRETSGNVAAEAELLISLNHRLLPRIVDFFPPDEQNYCYLVMDYIGGVTLSDYIKEQAAPLDGEQIASYARQLLGVLHYLHSHHPPIIYRDLKPSNIMLTGTGELRLIDFGIARSYRQGAAEDTEKFGTAGFAAPEQYGSGQSSPASDLYGLGALMLYMASGGLYSRWERGMEARLDRRNMSLLIPVIRRLLRYHPEERYQSAQQVLLALEPAGESGSRPDKRDTRNRLETTSNISVSSQATIVALLGIAAGLGTTHTSFAAASCLARRGKTAWVGFSPDSAVYGRICSLLDYPAGSETADSQDNPVSWKGIDYWPRPAAGNLSRLLEKHYSYIVVDLGTGSFDGAQEVFVNSGIPLLLSSGADWRLEDTLHWLRRSRLTPTADWRICLPLASHSAAGLLAAALHGRVKVCSLPLQQNPFQRKGKLIHMLDRLLTETGKLHLPVKRSGIFQKKAQNR</sequence>
<keyword evidence="5 10" id="KW-0418">Kinase</keyword>
<dbReference type="OrthoDB" id="9788659at2"/>
<dbReference type="EMBL" id="FNDX01000002">
    <property type="protein sequence ID" value="SDI01897.1"/>
    <property type="molecule type" value="Genomic_DNA"/>
</dbReference>
<dbReference type="STRING" id="1174501.SAMN05216192_102314"/>
<evidence type="ECO:0000256" key="4">
    <source>
        <dbReference type="ARBA" id="ARBA00022741"/>
    </source>
</evidence>
<keyword evidence="2 10" id="KW-0723">Serine/threonine-protein kinase</keyword>
<organism evidence="10 11">
    <name type="scientific">Paenibacillus typhae</name>
    <dbReference type="NCBI Taxonomy" id="1174501"/>
    <lineage>
        <taxon>Bacteria</taxon>
        <taxon>Bacillati</taxon>
        <taxon>Bacillota</taxon>
        <taxon>Bacilli</taxon>
        <taxon>Bacillales</taxon>
        <taxon>Paenibacillaceae</taxon>
        <taxon>Paenibacillus</taxon>
    </lineage>
</organism>
<keyword evidence="11" id="KW-1185">Reference proteome</keyword>
<feature type="domain" description="Protein kinase" evidence="9">
    <location>
        <begin position="17"/>
        <end position="265"/>
    </location>
</feature>
<keyword evidence="4" id="KW-0547">Nucleotide-binding</keyword>
<evidence type="ECO:0000256" key="3">
    <source>
        <dbReference type="ARBA" id="ARBA00022679"/>
    </source>
</evidence>
<dbReference type="EC" id="2.7.11.1" evidence="1"/>
<evidence type="ECO:0000256" key="8">
    <source>
        <dbReference type="ARBA" id="ARBA00048679"/>
    </source>
</evidence>
<dbReference type="SUPFAM" id="SSF56112">
    <property type="entry name" value="Protein kinase-like (PK-like)"/>
    <property type="match status" value="1"/>
</dbReference>
<name>A0A1G8H5F4_9BACL</name>
<proteinExistence type="predicted"/>
<evidence type="ECO:0000256" key="7">
    <source>
        <dbReference type="ARBA" id="ARBA00047899"/>
    </source>
</evidence>
<keyword evidence="3" id="KW-0808">Transferase</keyword>
<dbReference type="Gene3D" id="1.10.510.10">
    <property type="entry name" value="Transferase(Phosphotransferase) domain 1"/>
    <property type="match status" value="1"/>
</dbReference>
<dbReference type="PANTHER" id="PTHR24363:SF0">
    <property type="entry name" value="SERINE_THREONINE KINASE LIKE DOMAIN CONTAINING 1"/>
    <property type="match status" value="1"/>
</dbReference>